<dbReference type="InterPro" id="IPR033412">
    <property type="entry name" value="PFOR_II"/>
</dbReference>
<dbReference type="AlphaFoldDB" id="A0A520RWL8"/>
<gene>
    <name evidence="2" type="ORF">EVA69_05745</name>
</gene>
<dbReference type="SUPFAM" id="SSF52922">
    <property type="entry name" value="TK C-terminal domain-like"/>
    <property type="match status" value="1"/>
</dbReference>
<evidence type="ECO:0000313" key="2">
    <source>
        <dbReference type="EMBL" id="RZO74595.1"/>
    </source>
</evidence>
<organism evidence="2 3">
    <name type="scientific">OM182 bacterium</name>
    <dbReference type="NCBI Taxonomy" id="2510334"/>
    <lineage>
        <taxon>Bacteria</taxon>
        <taxon>Pseudomonadati</taxon>
        <taxon>Pseudomonadota</taxon>
        <taxon>Gammaproteobacteria</taxon>
        <taxon>OMG group</taxon>
        <taxon>OM182 clade</taxon>
    </lineage>
</organism>
<feature type="non-terminal residue" evidence="2">
    <location>
        <position position="1"/>
    </location>
</feature>
<accession>A0A520RWL8</accession>
<sequence length="219" mass="24038">AAEPWKIPDSEKFEPFPVQHYADPAGFKPSIRNDDTLARVWAKPGTPGMEHRIGGIERSFDTGDISYDPANHQKMTDLRHDKVKGIANDIPEQEVCLGSGSGKLVVVGWGSTFGAIHQAVKRARREGLDVSHVHVRYLSPLPRNLGDLLRGFDQVLVPEMNTGQFSRLLRSEYLIPADGLNKVAGQPFKIGEILAAIHQKISNQGVDTEQLGASREVAS</sequence>
<proteinExistence type="predicted"/>
<dbReference type="PANTHER" id="PTHR32154">
    <property type="entry name" value="PYRUVATE-FLAVODOXIN OXIDOREDUCTASE-RELATED"/>
    <property type="match status" value="1"/>
</dbReference>
<dbReference type="Pfam" id="PF17147">
    <property type="entry name" value="PFOR_II"/>
    <property type="match status" value="1"/>
</dbReference>
<dbReference type="InterPro" id="IPR009014">
    <property type="entry name" value="Transketo_C/PFOR_II"/>
</dbReference>
<dbReference type="InterPro" id="IPR050722">
    <property type="entry name" value="Pyruvate:ferred/Flavod_OxRd"/>
</dbReference>
<evidence type="ECO:0000259" key="1">
    <source>
        <dbReference type="Pfam" id="PF17147"/>
    </source>
</evidence>
<dbReference type="Proteomes" id="UP000320404">
    <property type="component" value="Unassembled WGS sequence"/>
</dbReference>
<name>A0A520RWL8_9GAMM</name>
<evidence type="ECO:0000313" key="3">
    <source>
        <dbReference type="Proteomes" id="UP000320404"/>
    </source>
</evidence>
<dbReference type="PANTHER" id="PTHR32154:SF20">
    <property type="entry name" value="2-OXOGLUTARATE OXIDOREDUCTASE SUBUNIT KORA"/>
    <property type="match status" value="1"/>
</dbReference>
<dbReference type="EMBL" id="SHAH01000095">
    <property type="protein sequence ID" value="RZO74595.1"/>
    <property type="molecule type" value="Genomic_DNA"/>
</dbReference>
<reference evidence="2 3" key="1">
    <citation type="submission" date="2019-02" db="EMBL/GenBank/DDBJ databases">
        <title>Prokaryotic population dynamics and viral predation in marine succession experiment using metagenomics: the confinement effect.</title>
        <authorList>
            <person name="Haro-Moreno J.M."/>
            <person name="Rodriguez-Valera F."/>
            <person name="Lopez-Perez M."/>
        </authorList>
    </citation>
    <scope>NUCLEOTIDE SEQUENCE [LARGE SCALE GENOMIC DNA]</scope>
    <source>
        <strain evidence="2">MED-G158</strain>
    </source>
</reference>
<dbReference type="Gene3D" id="3.40.50.920">
    <property type="match status" value="1"/>
</dbReference>
<comment type="caution">
    <text evidence="2">The sequence shown here is derived from an EMBL/GenBank/DDBJ whole genome shotgun (WGS) entry which is preliminary data.</text>
</comment>
<feature type="domain" description="Pyruvate:ferredoxin oxidoreductase core" evidence="1">
    <location>
        <begin position="104"/>
        <end position="164"/>
    </location>
</feature>
<dbReference type="GO" id="GO:0006979">
    <property type="term" value="P:response to oxidative stress"/>
    <property type="evidence" value="ECO:0007669"/>
    <property type="project" value="TreeGrafter"/>
</dbReference>
<protein>
    <submittedName>
        <fullName evidence="2">2-oxoglutarate ferredoxin oxidoreductase subunit alpha</fullName>
    </submittedName>
</protein>